<accession>Q2SVI2</accession>
<dbReference type="Pfam" id="PF08479">
    <property type="entry name" value="POTRA_2"/>
    <property type="match status" value="1"/>
</dbReference>
<evidence type="ECO:0000256" key="3">
    <source>
        <dbReference type="ARBA" id="ARBA00023237"/>
    </source>
</evidence>
<evidence type="ECO:0008006" key="9">
    <source>
        <dbReference type="Google" id="ProtNLM"/>
    </source>
</evidence>
<dbReference type="GO" id="GO:0046819">
    <property type="term" value="P:protein secretion by the type V secretion system"/>
    <property type="evidence" value="ECO:0007669"/>
    <property type="project" value="TreeGrafter"/>
</dbReference>
<evidence type="ECO:0000313" key="8">
    <source>
        <dbReference type="Proteomes" id="UP000001930"/>
    </source>
</evidence>
<feature type="compositionally biased region" description="Basic residues" evidence="4">
    <location>
        <begin position="24"/>
        <end position="34"/>
    </location>
</feature>
<proteinExistence type="predicted"/>
<dbReference type="Gene3D" id="2.40.160.50">
    <property type="entry name" value="membrane protein fhac: a member of the omp85/tpsb transporter family"/>
    <property type="match status" value="1"/>
</dbReference>
<dbReference type="InterPro" id="IPR013686">
    <property type="entry name" value="Polypept-transport_assoc_ShlB"/>
</dbReference>
<evidence type="ECO:0000256" key="1">
    <source>
        <dbReference type="ARBA" id="ARBA00022452"/>
    </source>
</evidence>
<dbReference type="InterPro" id="IPR051544">
    <property type="entry name" value="TPS_OM_transporter"/>
</dbReference>
<evidence type="ECO:0000256" key="4">
    <source>
        <dbReference type="SAM" id="MobiDB-lite"/>
    </source>
</evidence>
<dbReference type="EMBL" id="CP000086">
    <property type="protein sequence ID" value="ABC39530.1"/>
    <property type="molecule type" value="Genomic_DNA"/>
</dbReference>
<protein>
    <recommendedName>
        <fullName evidence="9">ShlB/FhaC/HecB family hemolysin secretion/activation protein</fullName>
    </recommendedName>
</protein>
<evidence type="ECO:0000256" key="2">
    <source>
        <dbReference type="ARBA" id="ARBA00022692"/>
    </source>
</evidence>
<dbReference type="KEGG" id="bte:BTH_I2550"/>
<keyword evidence="1" id="KW-0472">Membrane</keyword>
<sequence length="597" mass="64376">MAVGSDDQNNGRPRCAARQAPRNGIRRSQAKRGPRGITMKSRHDSWMLLLALVAAAGAAHAQSRSGGNPLEALPQINTPRTPSVTVQVAPQEVQVQALLARHLTPTSFQVEGVKSIPFEEISQRFTPLVGKDITIGQLIETANGVTKLYQERGYALSFAFVPAQTFEGGVVRVTVVEGYVANLKITGRPGAMEPKVRAIAAHIMDDRPLRRATFERYVNTFGLLPGVTVKANVPPPQNTDGATTLELNVDRKPFNVSAGLNTNNPGLQGLFTVTENGLTSLGEQMSISALFPKGPNNQTYVSFSGAVPIGSNGLVTRLDASHYRGNPSVDQTVLPNVQRTVINDKLGLSASYPLMLSNQRSLLGTVSGYASHNEDRYQNRGTGATIGMRSQVRVLQMQLDYTSVQPKQVQKLSFNVAKAFDILGASKSGFTNLPGVVATNPASTTFVRTGATFVQTNEWPFKIGSTVQLTGQYSPDSLPTTEQISFGAQRFALGYQPGETSGDSGWGASLELNRAFAPGFAFLKNITPYIVYDMARVYLHSGTPVPRRLSSVGLGVRLTDNRFYNLDVSIAKPVGDAPIESASRSPRVNASFSYQLY</sequence>
<keyword evidence="3" id="KW-0998">Cell outer membrane</keyword>
<feature type="domain" description="Polypeptide-transport-associated ShlB-type" evidence="6">
    <location>
        <begin position="104"/>
        <end position="178"/>
    </location>
</feature>
<evidence type="ECO:0000313" key="7">
    <source>
        <dbReference type="EMBL" id="ABC39530.1"/>
    </source>
</evidence>
<evidence type="ECO:0000259" key="6">
    <source>
        <dbReference type="Pfam" id="PF08479"/>
    </source>
</evidence>
<dbReference type="GO" id="GO:0008320">
    <property type="term" value="F:protein transmembrane transporter activity"/>
    <property type="evidence" value="ECO:0007669"/>
    <property type="project" value="TreeGrafter"/>
</dbReference>
<dbReference type="HOGENOM" id="CLU_021521_2_0_4"/>
<dbReference type="PANTHER" id="PTHR34597:SF6">
    <property type="entry name" value="BLR6126 PROTEIN"/>
    <property type="match status" value="1"/>
</dbReference>
<feature type="compositionally biased region" description="Polar residues" evidence="4">
    <location>
        <begin position="1"/>
        <end position="11"/>
    </location>
</feature>
<dbReference type="Pfam" id="PF03865">
    <property type="entry name" value="ShlB"/>
    <property type="match status" value="1"/>
</dbReference>
<dbReference type="PANTHER" id="PTHR34597">
    <property type="entry name" value="SLR1661 PROTEIN"/>
    <property type="match status" value="1"/>
</dbReference>
<gene>
    <name evidence="7" type="ordered locus">BTH_I2550</name>
</gene>
<feature type="domain" description="Haemolysin activator HlyB C-terminal" evidence="5">
    <location>
        <begin position="294"/>
        <end position="558"/>
    </location>
</feature>
<keyword evidence="1" id="KW-1134">Transmembrane beta strand</keyword>
<keyword evidence="2" id="KW-0812">Transmembrane</keyword>
<dbReference type="Proteomes" id="UP000001930">
    <property type="component" value="Chromosome I"/>
</dbReference>
<feature type="region of interest" description="Disordered" evidence="4">
    <location>
        <begin position="1"/>
        <end position="38"/>
    </location>
</feature>
<dbReference type="GO" id="GO:0098046">
    <property type="term" value="C:type V protein secretion system complex"/>
    <property type="evidence" value="ECO:0007669"/>
    <property type="project" value="TreeGrafter"/>
</dbReference>
<keyword evidence="8" id="KW-1185">Reference proteome</keyword>
<dbReference type="AlphaFoldDB" id="Q2SVI2"/>
<name>Q2SVI2_BURTA</name>
<evidence type="ECO:0000259" key="5">
    <source>
        <dbReference type="Pfam" id="PF03865"/>
    </source>
</evidence>
<organism evidence="7 8">
    <name type="scientific">Burkholderia thailandensis (strain ATCC 700388 / DSM 13276 / CCUG 48851 / CIP 106301 / E264)</name>
    <dbReference type="NCBI Taxonomy" id="271848"/>
    <lineage>
        <taxon>Bacteria</taxon>
        <taxon>Pseudomonadati</taxon>
        <taxon>Pseudomonadota</taxon>
        <taxon>Betaproteobacteria</taxon>
        <taxon>Burkholderiales</taxon>
        <taxon>Burkholderiaceae</taxon>
        <taxon>Burkholderia</taxon>
        <taxon>pseudomallei group</taxon>
    </lineage>
</organism>
<dbReference type="InterPro" id="IPR005565">
    <property type="entry name" value="Hemolysn_activator_HlyB_C"/>
</dbReference>
<dbReference type="Gene3D" id="3.10.20.310">
    <property type="entry name" value="membrane protein fhac"/>
    <property type="match status" value="1"/>
</dbReference>
<reference evidence="7 8" key="1">
    <citation type="journal article" date="2005" name="BMC Genomics">
        <title>Bacterial genome adaptation to niches: divergence of the potential virulence genes in three Burkholderia species of different survival strategies.</title>
        <authorList>
            <person name="Kim H.S."/>
            <person name="Schell M.A."/>
            <person name="Yu Y."/>
            <person name="Ulrich R.L."/>
            <person name="Sarria S.H."/>
            <person name="Nierman W.C."/>
            <person name="DeShazer D."/>
        </authorList>
    </citation>
    <scope>NUCLEOTIDE SEQUENCE [LARGE SCALE GENOMIC DNA]</scope>
    <source>
        <strain evidence="8">ATCC 700388 / DSM 13276 / CCUG 48851 / CIP 106301 / E264</strain>
    </source>
</reference>